<gene>
    <name evidence="2" type="ORF">Osc7112_4005</name>
</gene>
<dbReference type="AlphaFoldDB" id="K9VM63"/>
<dbReference type="STRING" id="179408.Osc7112_4005"/>
<dbReference type="KEGG" id="oni:Osc7112_4005"/>
<dbReference type="InterPro" id="IPR041049">
    <property type="entry name" value="DUF5615"/>
</dbReference>
<evidence type="ECO:0000259" key="1">
    <source>
        <dbReference type="Pfam" id="PF18480"/>
    </source>
</evidence>
<dbReference type="HOGENOM" id="CLU_159245_0_0_3"/>
<accession>K9VM63</accession>
<dbReference type="Pfam" id="PF18480">
    <property type="entry name" value="DUF5615"/>
    <property type="match status" value="1"/>
</dbReference>
<dbReference type="eggNOG" id="COG4634">
    <property type="taxonomic scope" value="Bacteria"/>
</dbReference>
<dbReference type="EMBL" id="CP003614">
    <property type="protein sequence ID" value="AFZ08340.1"/>
    <property type="molecule type" value="Genomic_DNA"/>
</dbReference>
<sequence>MSQIRLYLDEDIQKQALILALRNSGIDVLTTSEANRISYVDEEQLIWATEQGRVIYSFNRRDFSSLHSQFIAKNRNHAGIILAQQQRYSVGEQMRGILNLMAAKSAEEMINKLEYLGAYIRDK</sequence>
<dbReference type="PATRIC" id="fig|179408.3.peg.4924"/>
<keyword evidence="3" id="KW-1185">Reference proteome</keyword>
<organism evidence="2 3">
    <name type="scientific">Phormidium nigroviride PCC 7112</name>
    <dbReference type="NCBI Taxonomy" id="179408"/>
    <lineage>
        <taxon>Bacteria</taxon>
        <taxon>Bacillati</taxon>
        <taxon>Cyanobacteriota</taxon>
        <taxon>Cyanophyceae</taxon>
        <taxon>Oscillatoriophycideae</taxon>
        <taxon>Oscillatoriales</taxon>
        <taxon>Oscillatoriaceae</taxon>
        <taxon>Phormidium</taxon>
    </lineage>
</organism>
<proteinExistence type="predicted"/>
<protein>
    <recommendedName>
        <fullName evidence="1">DUF5615 domain-containing protein</fullName>
    </recommendedName>
</protein>
<evidence type="ECO:0000313" key="2">
    <source>
        <dbReference type="EMBL" id="AFZ08340.1"/>
    </source>
</evidence>
<dbReference type="RefSeq" id="WP_015177588.1">
    <property type="nucleotide sequence ID" value="NC_019729.1"/>
</dbReference>
<dbReference type="Proteomes" id="UP000010478">
    <property type="component" value="Chromosome"/>
</dbReference>
<feature type="domain" description="DUF5615" evidence="1">
    <location>
        <begin position="5"/>
        <end position="112"/>
    </location>
</feature>
<name>K9VM63_9CYAN</name>
<dbReference type="OrthoDB" id="3216372at2"/>
<evidence type="ECO:0000313" key="3">
    <source>
        <dbReference type="Proteomes" id="UP000010478"/>
    </source>
</evidence>
<reference evidence="2 3" key="1">
    <citation type="submission" date="2012-05" db="EMBL/GenBank/DDBJ databases">
        <title>Finished chromosome of genome of Oscillatoria sp. PCC 7112.</title>
        <authorList>
            <consortium name="US DOE Joint Genome Institute"/>
            <person name="Gugger M."/>
            <person name="Coursin T."/>
            <person name="Rippka R."/>
            <person name="Tandeau De Marsac N."/>
            <person name="Huntemann M."/>
            <person name="Wei C.-L."/>
            <person name="Han J."/>
            <person name="Detter J.C."/>
            <person name="Han C."/>
            <person name="Tapia R."/>
            <person name="Davenport K."/>
            <person name="Daligault H."/>
            <person name="Erkkila T."/>
            <person name="Gu W."/>
            <person name="Munk A.C.C."/>
            <person name="Teshima H."/>
            <person name="Xu Y."/>
            <person name="Chain P."/>
            <person name="Chen A."/>
            <person name="Krypides N."/>
            <person name="Mavromatis K."/>
            <person name="Markowitz V."/>
            <person name="Szeto E."/>
            <person name="Ivanova N."/>
            <person name="Mikhailova N."/>
            <person name="Ovchinnikova G."/>
            <person name="Pagani I."/>
            <person name="Pati A."/>
            <person name="Goodwin L."/>
            <person name="Peters L."/>
            <person name="Pitluck S."/>
            <person name="Woyke T."/>
            <person name="Kerfeld C."/>
        </authorList>
    </citation>
    <scope>NUCLEOTIDE SEQUENCE [LARGE SCALE GENOMIC DNA]</scope>
    <source>
        <strain evidence="2 3">PCC 7112</strain>
    </source>
</reference>